<evidence type="ECO:0000313" key="2">
    <source>
        <dbReference type="EMBL" id="CBL23501.1"/>
    </source>
</evidence>
<name>D4LRU3_9FIRM</name>
<keyword evidence="1" id="KW-0472">Membrane</keyword>
<keyword evidence="1" id="KW-0812">Transmembrane</keyword>
<dbReference type="RefSeq" id="WP_015542314.1">
    <property type="nucleotide sequence ID" value="NC_021022.1"/>
</dbReference>
<feature type="transmembrane region" description="Helical" evidence="1">
    <location>
        <begin position="44"/>
        <end position="61"/>
    </location>
</feature>
<dbReference type="Proteomes" id="UP000008955">
    <property type="component" value="Chromosome"/>
</dbReference>
<dbReference type="HOGENOM" id="CLU_1479359_0_0_9"/>
<dbReference type="KEGG" id="rob:CK5_21390"/>
<sequence>MAENEAGNDGFKLIVTKAVVLTVIILLVAVSIGKKLQGWIEIPYGNVLLMMVAVTLGADWLKTALLRVFNGVFKGNASKNAMYAVVGTRAVYDLATILVTVILFKFVDVIALGTGAALVLLGIYVEFAAYIHVVEMNEDKKVIAFFIAKICTLIIALLVVVALGKDILYIISNWNNIGYYMN</sequence>
<accession>D4LRU3</accession>
<feature type="transmembrane region" description="Helical" evidence="1">
    <location>
        <begin position="109"/>
        <end position="131"/>
    </location>
</feature>
<keyword evidence="1" id="KW-1133">Transmembrane helix</keyword>
<feature type="transmembrane region" description="Helical" evidence="1">
    <location>
        <begin position="14"/>
        <end position="32"/>
    </location>
</feature>
<reference evidence="2 3" key="1">
    <citation type="submission" date="2010-03" db="EMBL/GenBank/DDBJ databases">
        <title>The genome sequence of Ruminococcus obeum A2-162.</title>
        <authorList>
            <consortium name="metaHIT consortium -- http://www.metahit.eu/"/>
            <person name="Pajon A."/>
            <person name="Turner K."/>
            <person name="Parkhill J."/>
            <person name="Duncan S."/>
            <person name="Flint H."/>
        </authorList>
    </citation>
    <scope>NUCLEOTIDE SEQUENCE [LARGE SCALE GENOMIC DNA]</scope>
    <source>
        <strain evidence="2 3">A2-162</strain>
    </source>
</reference>
<reference evidence="2 3" key="2">
    <citation type="submission" date="2010-03" db="EMBL/GenBank/DDBJ databases">
        <authorList>
            <person name="Pajon A."/>
        </authorList>
    </citation>
    <scope>NUCLEOTIDE SEQUENCE [LARGE SCALE GENOMIC DNA]</scope>
    <source>
        <strain evidence="2 3">A2-162</strain>
    </source>
</reference>
<protein>
    <submittedName>
        <fullName evidence="2">Uncharacterized protein</fullName>
    </submittedName>
</protein>
<feature type="transmembrane region" description="Helical" evidence="1">
    <location>
        <begin position="81"/>
        <end position="104"/>
    </location>
</feature>
<proteinExistence type="predicted"/>
<feature type="transmembrane region" description="Helical" evidence="1">
    <location>
        <begin position="143"/>
        <end position="163"/>
    </location>
</feature>
<evidence type="ECO:0000256" key="1">
    <source>
        <dbReference type="SAM" id="Phobius"/>
    </source>
</evidence>
<dbReference type="EMBL" id="FP929054">
    <property type="protein sequence ID" value="CBL23501.1"/>
    <property type="molecule type" value="Genomic_DNA"/>
</dbReference>
<dbReference type="PATRIC" id="fig|657314.3.peg.1995"/>
<evidence type="ECO:0000313" key="3">
    <source>
        <dbReference type="Proteomes" id="UP000008955"/>
    </source>
</evidence>
<keyword evidence="3" id="KW-1185">Reference proteome</keyword>
<dbReference type="AlphaFoldDB" id="D4LRU3"/>
<gene>
    <name evidence="2" type="ORF">CK5_21390</name>
</gene>
<organism evidence="2 3">
    <name type="scientific">Blautia obeum A2-162</name>
    <dbReference type="NCBI Taxonomy" id="657314"/>
    <lineage>
        <taxon>Bacteria</taxon>
        <taxon>Bacillati</taxon>
        <taxon>Bacillota</taxon>
        <taxon>Clostridia</taxon>
        <taxon>Lachnospirales</taxon>
        <taxon>Lachnospiraceae</taxon>
        <taxon>Blautia</taxon>
    </lineage>
</organism>